<comment type="caution">
    <text evidence="2">The sequence shown here is derived from an EMBL/GenBank/DDBJ whole genome shotgun (WGS) entry which is preliminary data.</text>
</comment>
<dbReference type="GO" id="GO:0004553">
    <property type="term" value="F:hydrolase activity, hydrolyzing O-glycosyl compounds"/>
    <property type="evidence" value="ECO:0007669"/>
    <property type="project" value="InterPro"/>
</dbReference>
<sequence>MIRRRRYPHCRLRLEVLEKRRLLATYTVNSTADEGDSYLDDGICDTANHPGTDPPTPPSGICTLRAALQQTASRGGGDTIEFAIPGDSEFFPEIPGGLGIAANVILDGTTQTSGRVIIQGPVNVFGDGAMIKGVFVQDELRIGTNNNTIQQSIFETLTVNGSQNQIGGVEVDETVVVLAGGLEITGSNNVLEGSYVGFNPETSMSDSNPNAEGISISGLANRIGGSAPGAGNVIGGFRVGVAIGSNDLNTPIPNAGNSVLGNFIGILPDDTPLPNTQAGIRLVEITGNLIGGSESGQGNVISSSAIGIQLSQGASENTIQGNFIGTTVDGSGAMSGQLIGIDIDPQGRPDRPPIMNVIGGLDPGAGNVIAGNGEYGIRIYNGPRENIIDGNLIGIGAFEAPLSNGTGIDVTFAADNLIGGPVGNTISGNKTGVVIAGNTASGNRIVGNRIGTNVDGDAAIGNNTGILINDAPGTIIGGPVSDQSQLILGNVISGSVAIPAEGIPGHGIFIANGNAQGTIVQGNRIGTNASGTAALPNAGDGILISDASGTQIGGDQADQANLISGNGGDGVTVLGSNALPPVTGTVIEGNRIGTGADGTAAIGNTFRGVHLDGNVSGTRLGGELPGSRNLISGNGMDGVIVFGGEARENEIYGNTIGLNQAGNAKLPNGGAGILIQHAPANLIGKAIDTDVYGNLISGNQGDGLRIEGSIATENVAIGNLIGVGVIGDEQLGNRGDGVRIIDASDNRIGPYTALVSGAFPRGANVISDNFNNGIRIEGTATGNQILGNGIGTSSSGQVNENVRVLGNLENGIEIIDASDNWIGGRPDVAIPSTATIPQALAANRIAINGFDGVRIMGDDATGNRILSNSIFANGGQGIDLGAAGVTDNDIPAIGLPDTDVGPNGLQNYPTIDQLQTSSDKQTVRLTAQLATTPSQTYTVQVFSNFIQEDAGEGRILLETVEVQVGASGIADFFVDVAAPQPNATRNGQRASFFAMTATDPDGNTSEFSPSATAPELVVDGLDVTLDKFSFENGEFIFRDTIIVRNEGGRDAENVLLQIRDQDGNTIEPFDLDQFVTLPAATGQPNDVMVDIQWNVTQLLLDAQGQRSLGLTVTLDPNNTVSELVDDVENNTQSQSVSVDIRPRIDAADVKREYKSGVFLAGVNLENEIRVESVDWNGNLPGTDLGSSVSRELRLEAGSKSESVLILGASSPPFDFSFDLGEDLTPGTSRVTLTATSFSALPPTVFPLDYTQIENPEWIGDVLVTVEDVGNGPYDKVAKYHAGFGFPGFVTDGFFELPVTVTLGAGSLGPEIGSYEVDLDFRSDGIASLTGKGPWSGMIAGRQVFPEVDVEISGTAKPSDGTLKLISASTTVSLEGDVESPKVPLPPPVSFLSAHGELNGALSATLSVIEQADGTLDWEPAGFGIGVGAAIKISAGFEGLAYAEGGVGGNINANFNVPADPCLLDELTLQFALTAEVHVLIAKAEYEFNFPDPPFHLAGCNAGAQGAAASVAGEGLTPTLTLADSTAGAHFATLDVDGMPDIRYRFAAPSLAVANDGAKTLVWVDEDPMKPVEGRLEIMAARQVNGVWQSPIAITDDSLLDVQPTVGLMPDGTPVAVWNHVGAAVSDTVTPDPYALLDSMDLYYSVFNLSTQSWSAPALVTADVGMDYLPDLTQTSNGLVLTYLNDADGNTSLFADDEIAVDSSIEQLSFDGVSWANAETVASSAQVASVPHAVHADLGNNIEALVVWEDVSASKPAGLPLSIRQSGAWSTTTVLTSQPHAVSPQVIALSGGEAAGLVWLNQQVSTGMDPEDTADEIHFTTFENGQIGSPTLVVQSPGLSDPVMTLDESGRVIVAWVESFADGVGVGYAIQDTDGTWGMPQRMETPADELPWWLLPFAQNGEFNVLNLSRTITTDTGGAEGEGPNGGTPILTTSGLVLSSSPVGPDLTIGPISFDTSTPGVLLVNSVVTNTGDLASDPMQVQLNIDAVPRPESPLMIPALTPGESMQVSFSLNELVDPSAAVNFEIAVDVRDDVLEKDESNNTASADHYLPNLQPQHLTANLVGSDLVISAEIISNGVSPTGAETVVRLMADDPHVGTVLHEVAIGSLAPNESSPFNFTIADARDTLGGVVTAYLVVDATNVVGELMEGFDNREIISLNPYDSWTNPDDPFDVGANGTHTALDALEIINELRTGGIRRLPVPPTPTPFFDPNGDGRISALDALVIINQLWLEYRENNEFEALPATGFSEAITPLPPTALLDRSKSPVVARQALLPFRLTRSDEQHRDKVRKDDGHLEVLAEVDGIPSDVATIDQVVQGWRASAALDPENEANSFREEERYDELAIDKLMLDQRAVSEWILA</sequence>
<dbReference type="GO" id="GO:0000272">
    <property type="term" value="P:polysaccharide catabolic process"/>
    <property type="evidence" value="ECO:0007669"/>
    <property type="project" value="InterPro"/>
</dbReference>
<proteinExistence type="predicted"/>
<evidence type="ECO:0000313" key="3">
    <source>
        <dbReference type="Proteomes" id="UP000320176"/>
    </source>
</evidence>
<dbReference type="InterPro" id="IPR012334">
    <property type="entry name" value="Pectin_lyas_fold"/>
</dbReference>
<dbReference type="Proteomes" id="UP000320176">
    <property type="component" value="Unassembled WGS sequence"/>
</dbReference>
<dbReference type="InterPro" id="IPR006626">
    <property type="entry name" value="PbH1"/>
</dbReference>
<feature type="domain" description="CARDB" evidence="1">
    <location>
        <begin position="1944"/>
        <end position="2044"/>
    </location>
</feature>
<dbReference type="SMART" id="SM00710">
    <property type="entry name" value="PbH1"/>
    <property type="match status" value="9"/>
</dbReference>
<name>A0A5C5ZX92_9BACT</name>
<dbReference type="Gene3D" id="2.160.20.10">
    <property type="entry name" value="Single-stranded right-handed beta-helix, Pectin lyase-like"/>
    <property type="match status" value="1"/>
</dbReference>
<dbReference type="Gene3D" id="2.60.40.10">
    <property type="entry name" value="Immunoglobulins"/>
    <property type="match status" value="3"/>
</dbReference>
<dbReference type="Pfam" id="PF00404">
    <property type="entry name" value="Dockerin_1"/>
    <property type="match status" value="1"/>
</dbReference>
<reference evidence="2 3" key="1">
    <citation type="submission" date="2019-02" db="EMBL/GenBank/DDBJ databases">
        <title>Deep-cultivation of Planctomycetes and their phenomic and genomic characterization uncovers novel biology.</title>
        <authorList>
            <person name="Wiegand S."/>
            <person name="Jogler M."/>
            <person name="Boedeker C."/>
            <person name="Pinto D."/>
            <person name="Vollmers J."/>
            <person name="Rivas-Marin E."/>
            <person name="Kohn T."/>
            <person name="Peeters S.H."/>
            <person name="Heuer A."/>
            <person name="Rast P."/>
            <person name="Oberbeckmann S."/>
            <person name="Bunk B."/>
            <person name="Jeske O."/>
            <person name="Meyerdierks A."/>
            <person name="Storesund J.E."/>
            <person name="Kallscheuer N."/>
            <person name="Luecker S."/>
            <person name="Lage O.M."/>
            <person name="Pohl T."/>
            <person name="Merkel B.J."/>
            <person name="Hornburger P."/>
            <person name="Mueller R.-W."/>
            <person name="Bruemmer F."/>
            <person name="Labrenz M."/>
            <person name="Spormann A.M."/>
            <person name="Op Den Camp H."/>
            <person name="Overmann J."/>
            <person name="Amann R."/>
            <person name="Jetten M.S.M."/>
            <person name="Mascher T."/>
            <person name="Medema M.H."/>
            <person name="Devos D.P."/>
            <person name="Kaster A.-K."/>
            <person name="Ovreas L."/>
            <person name="Rohde M."/>
            <person name="Galperin M.Y."/>
            <person name="Jogler C."/>
        </authorList>
    </citation>
    <scope>NUCLEOTIDE SEQUENCE [LARGE SCALE GENOMIC DNA]</scope>
    <source>
        <strain evidence="2 3">Pla52n</strain>
    </source>
</reference>
<dbReference type="RefSeq" id="WP_146523415.1">
    <property type="nucleotide sequence ID" value="NZ_CP151726.1"/>
</dbReference>
<organism evidence="2 3">
    <name type="scientific">Stieleria varia</name>
    <dbReference type="NCBI Taxonomy" id="2528005"/>
    <lineage>
        <taxon>Bacteria</taxon>
        <taxon>Pseudomonadati</taxon>
        <taxon>Planctomycetota</taxon>
        <taxon>Planctomycetia</taxon>
        <taxon>Pirellulales</taxon>
        <taxon>Pirellulaceae</taxon>
        <taxon>Stieleria</taxon>
    </lineage>
</organism>
<dbReference type="InterPro" id="IPR013783">
    <property type="entry name" value="Ig-like_fold"/>
</dbReference>
<dbReference type="OrthoDB" id="221462at2"/>
<dbReference type="EMBL" id="SJPN01000014">
    <property type="protein sequence ID" value="TWT91760.1"/>
    <property type="molecule type" value="Genomic_DNA"/>
</dbReference>
<dbReference type="Pfam" id="PF07705">
    <property type="entry name" value="CARDB"/>
    <property type="match status" value="1"/>
</dbReference>
<accession>A0A5C5ZX92</accession>
<evidence type="ECO:0000313" key="2">
    <source>
        <dbReference type="EMBL" id="TWT91760.1"/>
    </source>
</evidence>
<keyword evidence="3" id="KW-1185">Reference proteome</keyword>
<dbReference type="InterPro" id="IPR011635">
    <property type="entry name" value="CARDB"/>
</dbReference>
<gene>
    <name evidence="2" type="ORF">Pla52n_65100</name>
</gene>
<protein>
    <recommendedName>
        <fullName evidence="1">CARDB domain-containing protein</fullName>
    </recommendedName>
</protein>
<evidence type="ECO:0000259" key="1">
    <source>
        <dbReference type="Pfam" id="PF07705"/>
    </source>
</evidence>
<dbReference type="InterPro" id="IPR002105">
    <property type="entry name" value="Dockerin_1_rpt"/>
</dbReference>